<accession>A0A0R3PZ51</accession>
<name>A0A0R3PZ51_ANGCS</name>
<reference evidence="4" key="1">
    <citation type="submission" date="2017-02" db="UniProtKB">
        <authorList>
            <consortium name="WormBaseParasite"/>
        </authorList>
    </citation>
    <scope>IDENTIFICATION</scope>
</reference>
<dbReference type="EMBL" id="UYYA01004793">
    <property type="protein sequence ID" value="VDM63381.1"/>
    <property type="molecule type" value="Genomic_DNA"/>
</dbReference>
<sequence>MMIRLLYVLVENVCAAYISTTTAAIDIHVGVSGDVDGDVDGDIDAEVSINIGIDVNLNVGVIVLNEKAEYRFKTTAAVGVDIVVLRTFAELSPIGPAVYAT</sequence>
<evidence type="ECO:0000313" key="4">
    <source>
        <dbReference type="WBParaSite" id="ACOC_0001179501-mRNA-1"/>
    </source>
</evidence>
<gene>
    <name evidence="2" type="ORF">ACOC_LOCUS11796</name>
</gene>
<feature type="chain" id="PRO_5043130426" evidence="1">
    <location>
        <begin position="16"/>
        <end position="101"/>
    </location>
</feature>
<protein>
    <submittedName>
        <fullName evidence="4">Secreted protein</fullName>
    </submittedName>
</protein>
<organism evidence="4">
    <name type="scientific">Angiostrongylus costaricensis</name>
    <name type="common">Nematode worm</name>
    <dbReference type="NCBI Taxonomy" id="334426"/>
    <lineage>
        <taxon>Eukaryota</taxon>
        <taxon>Metazoa</taxon>
        <taxon>Ecdysozoa</taxon>
        <taxon>Nematoda</taxon>
        <taxon>Chromadorea</taxon>
        <taxon>Rhabditida</taxon>
        <taxon>Rhabditina</taxon>
        <taxon>Rhabditomorpha</taxon>
        <taxon>Strongyloidea</taxon>
        <taxon>Metastrongylidae</taxon>
        <taxon>Angiostrongylus</taxon>
    </lineage>
</organism>
<dbReference type="AlphaFoldDB" id="A0A0R3PZ51"/>
<evidence type="ECO:0000313" key="3">
    <source>
        <dbReference type="Proteomes" id="UP000267027"/>
    </source>
</evidence>
<keyword evidence="3" id="KW-1185">Reference proteome</keyword>
<proteinExistence type="predicted"/>
<evidence type="ECO:0000256" key="1">
    <source>
        <dbReference type="SAM" id="SignalP"/>
    </source>
</evidence>
<dbReference type="WBParaSite" id="ACOC_0001179501-mRNA-1">
    <property type="protein sequence ID" value="ACOC_0001179501-mRNA-1"/>
    <property type="gene ID" value="ACOC_0001179501"/>
</dbReference>
<reference evidence="2 3" key="2">
    <citation type="submission" date="2018-11" db="EMBL/GenBank/DDBJ databases">
        <authorList>
            <consortium name="Pathogen Informatics"/>
        </authorList>
    </citation>
    <scope>NUCLEOTIDE SEQUENCE [LARGE SCALE GENOMIC DNA]</scope>
    <source>
        <strain evidence="2 3">Costa Rica</strain>
    </source>
</reference>
<keyword evidence="1" id="KW-0732">Signal</keyword>
<feature type="signal peptide" evidence="1">
    <location>
        <begin position="1"/>
        <end position="15"/>
    </location>
</feature>
<evidence type="ECO:0000313" key="2">
    <source>
        <dbReference type="EMBL" id="VDM63381.1"/>
    </source>
</evidence>
<dbReference type="Proteomes" id="UP000267027">
    <property type="component" value="Unassembled WGS sequence"/>
</dbReference>